<sequence length="292" mass="33338">MSKILLIDGTYLAYKSYFATLYGNASLQTENGFPTNAIVGFFNTMLALIKQHNVSHLFVAFDSRVKTFRHEMYEQYKGTRAKAPADFHIQLNKIQELLTACNIANENVERYEADDIIAKITKMFQNEHEILIYSADQDLNQLITNNVSIIKKVKNENIILNIDNFMDYYGITPEQVIDYKAIVGDSSDNFKGIEGLGPKSATSLLEKYQTLENIYAHLDDITGKTKEKLINSKENAMRDKYLATLRTDFLTKTIEIQQLSLLNFSLTPDAIEILDSLELNLIKNKLIKLEIN</sequence>
<keyword evidence="2" id="KW-0378">Hydrolase</keyword>
<gene>
    <name evidence="7" type="ORF">DK849_00050</name>
</gene>
<protein>
    <recommendedName>
        <fullName evidence="5">5'-3' exonuclease</fullName>
    </recommendedName>
</protein>
<evidence type="ECO:0000256" key="4">
    <source>
        <dbReference type="ARBA" id="ARBA00049957"/>
    </source>
</evidence>
<feature type="domain" description="5'-3' exonuclease" evidence="6">
    <location>
        <begin position="2"/>
        <end position="260"/>
    </location>
</feature>
<dbReference type="GO" id="GO:0003677">
    <property type="term" value="F:DNA binding"/>
    <property type="evidence" value="ECO:0007669"/>
    <property type="project" value="UniProtKB-KW"/>
</dbReference>
<dbReference type="Proteomes" id="UP000249865">
    <property type="component" value="Chromosome"/>
</dbReference>
<dbReference type="InterPro" id="IPR008918">
    <property type="entry name" value="HhH2"/>
</dbReference>
<evidence type="ECO:0000256" key="1">
    <source>
        <dbReference type="ARBA" id="ARBA00022722"/>
    </source>
</evidence>
<evidence type="ECO:0000313" key="7">
    <source>
        <dbReference type="EMBL" id="AWX42481.1"/>
    </source>
</evidence>
<dbReference type="Pfam" id="PF01367">
    <property type="entry name" value="5_3_exonuc"/>
    <property type="match status" value="1"/>
</dbReference>
<dbReference type="RefSeq" id="WP_029330488.1">
    <property type="nucleotide sequence ID" value="NZ_CP030103.1"/>
</dbReference>
<dbReference type="InterPro" id="IPR036279">
    <property type="entry name" value="5-3_exonuclease_C_sf"/>
</dbReference>
<dbReference type="GO" id="GO:0008409">
    <property type="term" value="F:5'-3' exonuclease activity"/>
    <property type="evidence" value="ECO:0007669"/>
    <property type="project" value="InterPro"/>
</dbReference>
<proteinExistence type="predicted"/>
<comment type="function">
    <text evidence="4">5'-3' exonuclease acting preferentially on double-stranded DNA.</text>
</comment>
<reference evidence="8" key="1">
    <citation type="submission" date="2018-06" db="EMBL/GenBank/DDBJ databases">
        <title>Complete genome sequences of Mycoplasma anatis, M. anseris and M. cloacale type strains.</title>
        <authorList>
            <person name="Grozner D."/>
            <person name="Forro B."/>
            <person name="Sulyok K.M."/>
            <person name="Marton S."/>
            <person name="Kreizinger Z."/>
            <person name="Banyai K."/>
            <person name="Gyuranecz M."/>
        </authorList>
    </citation>
    <scope>NUCLEOTIDE SEQUENCE [LARGE SCALE GENOMIC DNA]</scope>
    <source>
        <strain evidence="8">NCTC 10199</strain>
    </source>
</reference>
<organism evidence="7 8">
    <name type="scientific">Metamycoplasma cloacale</name>
    <dbReference type="NCBI Taxonomy" id="92401"/>
    <lineage>
        <taxon>Bacteria</taxon>
        <taxon>Bacillati</taxon>
        <taxon>Mycoplasmatota</taxon>
        <taxon>Mycoplasmoidales</taxon>
        <taxon>Metamycoplasmataceae</taxon>
        <taxon>Metamycoplasma</taxon>
    </lineage>
</organism>
<dbReference type="SMART" id="SM00279">
    <property type="entry name" value="HhH2"/>
    <property type="match status" value="1"/>
</dbReference>
<evidence type="ECO:0000256" key="5">
    <source>
        <dbReference type="ARBA" id="ARBA00050026"/>
    </source>
</evidence>
<dbReference type="FunFam" id="1.10.150.20:FF:000003">
    <property type="entry name" value="DNA polymerase I"/>
    <property type="match status" value="1"/>
</dbReference>
<dbReference type="PANTHER" id="PTHR42646:SF2">
    <property type="entry name" value="5'-3' EXONUCLEASE FAMILY PROTEIN"/>
    <property type="match status" value="1"/>
</dbReference>
<dbReference type="SUPFAM" id="SSF47807">
    <property type="entry name" value="5' to 3' exonuclease, C-terminal subdomain"/>
    <property type="match status" value="1"/>
</dbReference>
<dbReference type="Gene3D" id="3.40.50.1010">
    <property type="entry name" value="5'-nuclease"/>
    <property type="match status" value="1"/>
</dbReference>
<keyword evidence="7" id="KW-0255">Endonuclease</keyword>
<dbReference type="CDD" id="cd09859">
    <property type="entry name" value="PIN_53EXO"/>
    <property type="match status" value="1"/>
</dbReference>
<keyword evidence="3" id="KW-0238">DNA-binding</keyword>
<dbReference type="CDD" id="cd09898">
    <property type="entry name" value="H3TH_53EXO"/>
    <property type="match status" value="1"/>
</dbReference>
<dbReference type="InterPro" id="IPR002421">
    <property type="entry name" value="5-3_exonuclease"/>
</dbReference>
<dbReference type="OrthoDB" id="9806424at2"/>
<name>A0A2Z4LL71_9BACT</name>
<dbReference type="GO" id="GO:0033567">
    <property type="term" value="P:DNA replication, Okazaki fragment processing"/>
    <property type="evidence" value="ECO:0007669"/>
    <property type="project" value="InterPro"/>
</dbReference>
<evidence type="ECO:0000256" key="2">
    <source>
        <dbReference type="ARBA" id="ARBA00022801"/>
    </source>
</evidence>
<dbReference type="KEGG" id="mclo:DK849_00050"/>
<dbReference type="InterPro" id="IPR020045">
    <property type="entry name" value="DNA_polI_H3TH"/>
</dbReference>
<evidence type="ECO:0000256" key="3">
    <source>
        <dbReference type="ARBA" id="ARBA00023125"/>
    </source>
</evidence>
<dbReference type="SUPFAM" id="SSF88723">
    <property type="entry name" value="PIN domain-like"/>
    <property type="match status" value="1"/>
</dbReference>
<dbReference type="InterPro" id="IPR029060">
    <property type="entry name" value="PIN-like_dom_sf"/>
</dbReference>
<dbReference type="EMBL" id="CP030103">
    <property type="protein sequence ID" value="AWX42481.1"/>
    <property type="molecule type" value="Genomic_DNA"/>
</dbReference>
<dbReference type="Gene3D" id="1.10.150.20">
    <property type="entry name" value="5' to 3' exonuclease, C-terminal subdomain"/>
    <property type="match status" value="1"/>
</dbReference>
<dbReference type="InterPro" id="IPR020046">
    <property type="entry name" value="5-3_exonucl_a-hlix_arch_N"/>
</dbReference>
<dbReference type="PANTHER" id="PTHR42646">
    <property type="entry name" value="FLAP ENDONUCLEASE XNI"/>
    <property type="match status" value="1"/>
</dbReference>
<dbReference type="AlphaFoldDB" id="A0A2Z4LL71"/>
<dbReference type="Pfam" id="PF02739">
    <property type="entry name" value="5_3_exonuc_N"/>
    <property type="match status" value="1"/>
</dbReference>
<accession>A0A2Z4LL71</accession>
<dbReference type="GO" id="GO:0017108">
    <property type="term" value="F:5'-flap endonuclease activity"/>
    <property type="evidence" value="ECO:0007669"/>
    <property type="project" value="InterPro"/>
</dbReference>
<dbReference type="SMART" id="SM00475">
    <property type="entry name" value="53EXOc"/>
    <property type="match status" value="1"/>
</dbReference>
<dbReference type="InterPro" id="IPR038969">
    <property type="entry name" value="FEN"/>
</dbReference>
<evidence type="ECO:0000313" key="8">
    <source>
        <dbReference type="Proteomes" id="UP000249865"/>
    </source>
</evidence>
<evidence type="ECO:0000259" key="6">
    <source>
        <dbReference type="SMART" id="SM00475"/>
    </source>
</evidence>
<keyword evidence="8" id="KW-1185">Reference proteome</keyword>
<keyword evidence="1" id="KW-0540">Nuclease</keyword>